<keyword evidence="7 12" id="KW-0067">ATP-binding</keyword>
<organism evidence="16 17">
    <name type="scientific">Arthroderma benhamiae (strain ATCC MYA-4681 / CBS 112371)</name>
    <name type="common">Trichophyton mentagrophytes</name>
    <dbReference type="NCBI Taxonomy" id="663331"/>
    <lineage>
        <taxon>Eukaryota</taxon>
        <taxon>Fungi</taxon>
        <taxon>Dikarya</taxon>
        <taxon>Ascomycota</taxon>
        <taxon>Pezizomycotina</taxon>
        <taxon>Eurotiomycetes</taxon>
        <taxon>Eurotiomycetidae</taxon>
        <taxon>Onygenales</taxon>
        <taxon>Arthrodermataceae</taxon>
        <taxon>Trichophyton</taxon>
    </lineage>
</organism>
<keyword evidence="3" id="KW-0812">Transmembrane</keyword>
<dbReference type="PANTHER" id="PTHR23070">
    <property type="entry name" value="BCS1 AAA-TYPE ATPASE"/>
    <property type="match status" value="1"/>
</dbReference>
<evidence type="ECO:0000256" key="10">
    <source>
        <dbReference type="ARBA" id="ARBA00023136"/>
    </source>
</evidence>
<feature type="compositionally biased region" description="Polar residues" evidence="13">
    <location>
        <begin position="614"/>
        <end position="623"/>
    </location>
</feature>
<evidence type="ECO:0000256" key="11">
    <source>
        <dbReference type="ARBA" id="ARBA00048778"/>
    </source>
</evidence>
<dbReference type="InterPro" id="IPR014851">
    <property type="entry name" value="BCS1_N"/>
</dbReference>
<keyword evidence="6" id="KW-0378">Hydrolase</keyword>
<dbReference type="STRING" id="663331.D4AR60"/>
<feature type="domain" description="AAA+ ATPase" evidence="14">
    <location>
        <begin position="297"/>
        <end position="468"/>
    </location>
</feature>
<evidence type="ECO:0000256" key="1">
    <source>
        <dbReference type="ARBA" id="ARBA00004434"/>
    </source>
</evidence>
<keyword evidence="17" id="KW-1185">Reference proteome</keyword>
<dbReference type="InterPro" id="IPR057495">
    <property type="entry name" value="AAA_lid_BCS1"/>
</dbReference>
<keyword evidence="4 12" id="KW-0547">Nucleotide-binding</keyword>
<dbReference type="GeneID" id="9520852"/>
<dbReference type="OMA" id="IFIRMYS"/>
<dbReference type="Pfam" id="PF00004">
    <property type="entry name" value="AAA"/>
    <property type="match status" value="2"/>
</dbReference>
<dbReference type="SUPFAM" id="SSF52540">
    <property type="entry name" value="P-loop containing nucleoside triphosphate hydrolases"/>
    <property type="match status" value="1"/>
</dbReference>
<evidence type="ECO:0000256" key="4">
    <source>
        <dbReference type="ARBA" id="ARBA00022741"/>
    </source>
</evidence>
<feature type="region of interest" description="Disordered" evidence="13">
    <location>
        <begin position="606"/>
        <end position="657"/>
    </location>
</feature>
<dbReference type="GO" id="GO:0005524">
    <property type="term" value="F:ATP binding"/>
    <property type="evidence" value="ECO:0007669"/>
    <property type="project" value="UniProtKB-KW"/>
</dbReference>
<feature type="region of interest" description="Disordered" evidence="13">
    <location>
        <begin position="393"/>
        <end position="416"/>
    </location>
</feature>
<comment type="catalytic activity">
    <reaction evidence="11">
        <text>ATP + H2O = ADP + phosphate + H(+)</text>
        <dbReference type="Rhea" id="RHEA:13065"/>
        <dbReference type="ChEBI" id="CHEBI:15377"/>
        <dbReference type="ChEBI" id="CHEBI:15378"/>
        <dbReference type="ChEBI" id="CHEBI:30616"/>
        <dbReference type="ChEBI" id="CHEBI:43474"/>
        <dbReference type="ChEBI" id="CHEBI:456216"/>
    </reaction>
    <physiologicalReaction direction="left-to-right" evidence="11">
        <dbReference type="Rhea" id="RHEA:13066"/>
    </physiologicalReaction>
</comment>
<dbReference type="InterPro" id="IPR003593">
    <property type="entry name" value="AAA+_ATPase"/>
</dbReference>
<sequence>MSFNLPNALAAGAAGNSSAPVNLTQLPNNILDALLPGYSVISGFIFQITGFDVSVAVSLSVLIFTLTTAWVYCYKFAYSLLMTYMTASITVPSHDDIYDQVIAWVSELAIATSSRSMRAKSKRHMSWDSEEDIRADVSGKGSQDTLLNFSNWEAKIPPRFEPHYEFSWFRHKGNFFKLSREKEQVLSGRMGFNMVSSDESLTITVLGRSLQPIKDLIREARDASFARERSKTTIRRPGPKEFRSRGIYAWSRAATRPSRPIETVVLDNAQKTKLLLDINEYLHPATPRWYANRGIPYRRGYLFHGPPGTGKTSLSFAIAGVFGLDIYCISLLEPSLTEEDLSLLFNSLPRRCVVLLEDIDTAGLSRTAANGDSSPETTEAANDTTENVISNLNTAVQQPSNRAKKTKKSNGDEETKGISLSGLLNAIDGVASHEGRVLVMTTNHPDKLDDALIRPGRVDMMVEFTLANREQIKEIFIRMYSPDQPGGIKAKSASTSQIERSLSILNTKLFNTIKVEKPVIAHDHQPLSEEKKSAEPCTNANGGISATQQVTIDYINELAVSFSALLPEYVFSPAEIQGFLLTRKREPHLAVEEVGAWCENLMATRSRRHPPPALSTSSTAVSKQSDKSAAESDNEVNAASADEHIGSDPESDGIAST</sequence>
<dbReference type="eggNOG" id="KOG0743">
    <property type="taxonomic scope" value="Eukaryota"/>
</dbReference>
<evidence type="ECO:0000256" key="6">
    <source>
        <dbReference type="ARBA" id="ARBA00022801"/>
    </source>
</evidence>
<dbReference type="Pfam" id="PF08740">
    <property type="entry name" value="BCS1_N"/>
    <property type="match status" value="1"/>
</dbReference>
<dbReference type="SMART" id="SM00382">
    <property type="entry name" value="AAA"/>
    <property type="match status" value="1"/>
</dbReference>
<evidence type="ECO:0000313" key="17">
    <source>
        <dbReference type="Proteomes" id="UP000008866"/>
    </source>
</evidence>
<evidence type="ECO:0000259" key="14">
    <source>
        <dbReference type="SMART" id="SM00382"/>
    </source>
</evidence>
<evidence type="ECO:0000256" key="2">
    <source>
        <dbReference type="ARBA" id="ARBA00007448"/>
    </source>
</evidence>
<gene>
    <name evidence="16" type="ORF">ARB_06889</name>
</gene>
<dbReference type="InterPro" id="IPR003960">
    <property type="entry name" value="ATPase_AAA_CS"/>
</dbReference>
<evidence type="ECO:0000313" key="16">
    <source>
        <dbReference type="EMBL" id="EFE34489.1"/>
    </source>
</evidence>
<dbReference type="SMART" id="SM01024">
    <property type="entry name" value="BCS1_N"/>
    <property type="match status" value="1"/>
</dbReference>
<evidence type="ECO:0000259" key="15">
    <source>
        <dbReference type="SMART" id="SM01024"/>
    </source>
</evidence>
<dbReference type="InterPro" id="IPR003959">
    <property type="entry name" value="ATPase_AAA_core"/>
</dbReference>
<dbReference type="Pfam" id="PF25426">
    <property type="entry name" value="AAA_lid_BCS1"/>
    <property type="match status" value="1"/>
</dbReference>
<dbReference type="AlphaFoldDB" id="D4AR60"/>
<dbReference type="HOGENOM" id="CLU_010189_4_2_1"/>
<dbReference type="Proteomes" id="UP000008866">
    <property type="component" value="Unassembled WGS sequence"/>
</dbReference>
<comment type="similarity">
    <text evidence="2">Belongs to the AAA ATPase family. BCS1 subfamily.</text>
</comment>
<dbReference type="EMBL" id="ABSU01000006">
    <property type="protein sequence ID" value="EFE34489.1"/>
    <property type="molecule type" value="Genomic_DNA"/>
</dbReference>
<evidence type="ECO:0000256" key="7">
    <source>
        <dbReference type="ARBA" id="ARBA00022840"/>
    </source>
</evidence>
<protein>
    <recommendedName>
        <fullName evidence="18">P-loop containing nucleoside triphosphate hydrolase protein</fullName>
    </recommendedName>
</protein>
<keyword evidence="5" id="KW-0999">Mitochondrion inner membrane</keyword>
<evidence type="ECO:0000256" key="9">
    <source>
        <dbReference type="ARBA" id="ARBA00023128"/>
    </source>
</evidence>
<accession>D4AR60</accession>
<keyword evidence="9" id="KW-0496">Mitochondrion</keyword>
<comment type="subcellular location">
    <subcellularLocation>
        <location evidence="1">Mitochondrion inner membrane</location>
        <topology evidence="1">Single-pass membrane protein</topology>
    </subcellularLocation>
</comment>
<dbReference type="KEGG" id="abe:ARB_06889"/>
<dbReference type="InterPro" id="IPR027417">
    <property type="entry name" value="P-loop_NTPase"/>
</dbReference>
<evidence type="ECO:0000256" key="8">
    <source>
        <dbReference type="ARBA" id="ARBA00022989"/>
    </source>
</evidence>
<dbReference type="Gene3D" id="3.40.50.300">
    <property type="entry name" value="P-loop containing nucleotide triphosphate hydrolases"/>
    <property type="match status" value="1"/>
</dbReference>
<proteinExistence type="inferred from homology"/>
<feature type="domain" description="BCS1 N-terminal" evidence="15">
    <location>
        <begin position="61"/>
        <end position="264"/>
    </location>
</feature>
<name>D4AR60_ARTBC</name>
<evidence type="ECO:0000256" key="3">
    <source>
        <dbReference type="ARBA" id="ARBA00022692"/>
    </source>
</evidence>
<dbReference type="OrthoDB" id="10251412at2759"/>
<reference evidence="17" key="1">
    <citation type="journal article" date="2011" name="Genome Biol.">
        <title>Comparative and functional genomics provide insights into the pathogenicity of dermatophytic fungi.</title>
        <authorList>
            <person name="Burmester A."/>
            <person name="Shelest E."/>
            <person name="Gloeckner G."/>
            <person name="Heddergott C."/>
            <person name="Schindler S."/>
            <person name="Staib P."/>
            <person name="Heidel A."/>
            <person name="Felder M."/>
            <person name="Petzold A."/>
            <person name="Szafranski K."/>
            <person name="Feuermann M."/>
            <person name="Pedruzzi I."/>
            <person name="Priebe S."/>
            <person name="Groth M."/>
            <person name="Winkler R."/>
            <person name="Li W."/>
            <person name="Kniemeyer O."/>
            <person name="Schroeckh V."/>
            <person name="Hertweck C."/>
            <person name="Hube B."/>
            <person name="White T.C."/>
            <person name="Platzer M."/>
            <person name="Guthke R."/>
            <person name="Heitman J."/>
            <person name="Woestemeyer J."/>
            <person name="Zipfel P.F."/>
            <person name="Monod M."/>
            <person name="Brakhage A.A."/>
        </authorList>
    </citation>
    <scope>NUCLEOTIDE SEQUENCE [LARGE SCALE GENOMIC DNA]</scope>
    <source>
        <strain evidence="17">ATCC MYA-4681 / CBS 112371</strain>
    </source>
</reference>
<evidence type="ECO:0000256" key="13">
    <source>
        <dbReference type="SAM" id="MobiDB-lite"/>
    </source>
</evidence>
<dbReference type="RefSeq" id="XP_003015129.1">
    <property type="nucleotide sequence ID" value="XM_003015083.1"/>
</dbReference>
<evidence type="ECO:0008006" key="18">
    <source>
        <dbReference type="Google" id="ProtNLM"/>
    </source>
</evidence>
<comment type="caution">
    <text evidence="16">The sequence shown here is derived from an EMBL/GenBank/DDBJ whole genome shotgun (WGS) entry which is preliminary data.</text>
</comment>
<evidence type="ECO:0000256" key="12">
    <source>
        <dbReference type="RuleBase" id="RU003651"/>
    </source>
</evidence>
<dbReference type="GO" id="GO:0016887">
    <property type="term" value="F:ATP hydrolysis activity"/>
    <property type="evidence" value="ECO:0007669"/>
    <property type="project" value="InterPro"/>
</dbReference>
<dbReference type="InterPro" id="IPR050747">
    <property type="entry name" value="Mitochondrial_chaperone_BCS1"/>
</dbReference>
<dbReference type="GO" id="GO:0005743">
    <property type="term" value="C:mitochondrial inner membrane"/>
    <property type="evidence" value="ECO:0007669"/>
    <property type="project" value="UniProtKB-SubCell"/>
</dbReference>
<dbReference type="PROSITE" id="PS00674">
    <property type="entry name" value="AAA"/>
    <property type="match status" value="1"/>
</dbReference>
<evidence type="ECO:0000256" key="5">
    <source>
        <dbReference type="ARBA" id="ARBA00022792"/>
    </source>
</evidence>
<keyword evidence="10" id="KW-0472">Membrane</keyword>
<keyword evidence="8" id="KW-1133">Transmembrane helix</keyword>